<dbReference type="HAMAP" id="MF_01225_B">
    <property type="entry name" value="MoaA_B"/>
    <property type="match status" value="1"/>
</dbReference>
<dbReference type="Gene3D" id="3.20.20.70">
    <property type="entry name" value="Aldolase class I"/>
    <property type="match status" value="1"/>
</dbReference>
<dbReference type="InterPro" id="IPR050105">
    <property type="entry name" value="MoCo_biosynth_MoaA/MoaC"/>
</dbReference>
<protein>
    <recommendedName>
        <fullName evidence="8">Molybdenum cofactor biosynthesis protein 1</fullName>
        <ecNumber evidence="6">4.1.99.22</ecNumber>
        <ecNumber evidence="7">4.6.1.17</ecNumber>
    </recommendedName>
</protein>
<evidence type="ECO:0000256" key="10">
    <source>
        <dbReference type="ARBA" id="ARBA00022691"/>
    </source>
</evidence>
<dbReference type="NCBIfam" id="NF006870">
    <property type="entry name" value="PRK09364.1"/>
    <property type="match status" value="1"/>
</dbReference>
<comment type="similarity">
    <text evidence="5">In the N-terminal section; belongs to the radical SAM superfamily. MoaA family.</text>
</comment>
<accession>A0AAD8BHS8</accession>
<evidence type="ECO:0000256" key="8">
    <source>
        <dbReference type="ARBA" id="ARBA00015273"/>
    </source>
</evidence>
<evidence type="ECO:0000256" key="18">
    <source>
        <dbReference type="ARBA" id="ARBA00048697"/>
    </source>
</evidence>
<dbReference type="InterPro" id="IPR013483">
    <property type="entry name" value="MoaA"/>
</dbReference>
<evidence type="ECO:0000256" key="11">
    <source>
        <dbReference type="ARBA" id="ARBA00022723"/>
    </source>
</evidence>
<dbReference type="InterPro" id="IPR000385">
    <property type="entry name" value="MoaA_NifB_PqqE_Fe-S-bd_CS"/>
</dbReference>
<dbReference type="InterPro" id="IPR010505">
    <property type="entry name" value="MoaA_twitch"/>
</dbReference>
<keyword evidence="17" id="KW-0456">Lyase</keyword>
<keyword evidence="15" id="KW-0342">GTP-binding</keyword>
<keyword evidence="14" id="KW-0411">Iron-sulfur</keyword>
<keyword evidence="10" id="KW-0949">S-adenosyl-L-methionine</keyword>
<dbReference type="SUPFAM" id="SSF102114">
    <property type="entry name" value="Radical SAM enzymes"/>
    <property type="match status" value="1"/>
</dbReference>
<evidence type="ECO:0000259" key="21">
    <source>
        <dbReference type="PROSITE" id="PS51918"/>
    </source>
</evidence>
<keyword evidence="16" id="KW-0501">Molybdenum cofactor biosynthesis</keyword>
<dbReference type="SMART" id="SM00729">
    <property type="entry name" value="Elp3"/>
    <property type="match status" value="1"/>
</dbReference>
<evidence type="ECO:0000256" key="20">
    <source>
        <dbReference type="ARBA" id="ARBA00063038"/>
    </source>
</evidence>
<keyword evidence="13" id="KW-0408">Iron</keyword>
<evidence type="ECO:0000256" key="9">
    <source>
        <dbReference type="ARBA" id="ARBA00022485"/>
    </source>
</evidence>
<dbReference type="PANTHER" id="PTHR22960">
    <property type="entry name" value="MOLYBDOPTERIN COFACTOR SYNTHESIS PROTEIN A"/>
    <property type="match status" value="1"/>
</dbReference>
<dbReference type="EC" id="4.1.99.22" evidence="6"/>
<feature type="domain" description="Radical SAM core" evidence="21">
    <location>
        <begin position="86"/>
        <end position="305"/>
    </location>
</feature>
<evidence type="ECO:0000256" key="3">
    <source>
        <dbReference type="ARBA" id="ARBA00005046"/>
    </source>
</evidence>
<dbReference type="NCBIfam" id="TIGR02666">
    <property type="entry name" value="moaA"/>
    <property type="match status" value="1"/>
</dbReference>
<dbReference type="SFLD" id="SFLDS00029">
    <property type="entry name" value="Radical_SAM"/>
    <property type="match status" value="1"/>
</dbReference>
<comment type="catalytic activity">
    <reaction evidence="1">
        <text>(8S)-3',8-cyclo-7,8-dihydroguanosine 5'-triphosphate = cyclic pyranopterin phosphate + diphosphate</text>
        <dbReference type="Rhea" id="RHEA:49580"/>
        <dbReference type="ChEBI" id="CHEBI:33019"/>
        <dbReference type="ChEBI" id="CHEBI:59648"/>
        <dbReference type="ChEBI" id="CHEBI:131766"/>
        <dbReference type="EC" id="4.6.1.17"/>
    </reaction>
</comment>
<evidence type="ECO:0000313" key="22">
    <source>
        <dbReference type="EMBL" id="KAK0054839.1"/>
    </source>
</evidence>
<dbReference type="GO" id="GO:0061798">
    <property type="term" value="F:GTP 3',8'-cyclase activity"/>
    <property type="evidence" value="ECO:0007669"/>
    <property type="project" value="UniProtKB-EC"/>
</dbReference>
<dbReference type="GO" id="GO:0046872">
    <property type="term" value="F:metal ion binding"/>
    <property type="evidence" value="ECO:0007669"/>
    <property type="project" value="UniProtKB-KW"/>
</dbReference>
<evidence type="ECO:0000256" key="17">
    <source>
        <dbReference type="ARBA" id="ARBA00023239"/>
    </source>
</evidence>
<evidence type="ECO:0000256" key="12">
    <source>
        <dbReference type="ARBA" id="ARBA00022741"/>
    </source>
</evidence>
<dbReference type="AlphaFoldDB" id="A0AAD8BHS8"/>
<comment type="similarity">
    <text evidence="4">In the C-terminal section; belongs to the MoaC family.</text>
</comment>
<dbReference type="SUPFAM" id="SSF55040">
    <property type="entry name" value="Molybdenum cofactor biosynthesis protein C, MoaC"/>
    <property type="match status" value="1"/>
</dbReference>
<dbReference type="PROSITE" id="PS51918">
    <property type="entry name" value="RADICAL_SAM"/>
    <property type="match status" value="1"/>
</dbReference>
<dbReference type="Pfam" id="PF01967">
    <property type="entry name" value="MoaC"/>
    <property type="match status" value="1"/>
</dbReference>
<dbReference type="Proteomes" id="UP001233172">
    <property type="component" value="Unassembled WGS sequence"/>
</dbReference>
<comment type="caution">
    <text evidence="22">The sequence shown here is derived from an EMBL/GenBank/DDBJ whole genome shotgun (WGS) entry which is preliminary data.</text>
</comment>
<organism evidence="22 23">
    <name type="scientific">Biomphalaria pfeifferi</name>
    <name type="common">Bloodfluke planorb</name>
    <name type="synonym">Freshwater snail</name>
    <dbReference type="NCBI Taxonomy" id="112525"/>
    <lineage>
        <taxon>Eukaryota</taxon>
        <taxon>Metazoa</taxon>
        <taxon>Spiralia</taxon>
        <taxon>Lophotrochozoa</taxon>
        <taxon>Mollusca</taxon>
        <taxon>Gastropoda</taxon>
        <taxon>Heterobranchia</taxon>
        <taxon>Euthyneura</taxon>
        <taxon>Panpulmonata</taxon>
        <taxon>Hygrophila</taxon>
        <taxon>Lymnaeoidea</taxon>
        <taxon>Planorbidae</taxon>
        <taxon>Biomphalaria</taxon>
    </lineage>
</organism>
<name>A0AAD8BHS8_BIOPF</name>
<dbReference type="SFLD" id="SFLDG01383">
    <property type="entry name" value="cyclic_pyranopterin_phosphate"/>
    <property type="match status" value="1"/>
</dbReference>
<evidence type="ECO:0000256" key="13">
    <source>
        <dbReference type="ARBA" id="ARBA00023004"/>
    </source>
</evidence>
<evidence type="ECO:0000256" key="4">
    <source>
        <dbReference type="ARBA" id="ARBA00008484"/>
    </source>
</evidence>
<keyword evidence="11" id="KW-0479">Metal-binding</keyword>
<keyword evidence="12" id="KW-0547">Nucleotide-binding</keyword>
<dbReference type="InterPro" id="IPR006638">
    <property type="entry name" value="Elp3/MiaA/NifB-like_rSAM"/>
</dbReference>
<comment type="cofactor">
    <cofactor evidence="2">
        <name>[4Fe-4S] cluster</name>
        <dbReference type="ChEBI" id="CHEBI:49883"/>
    </cofactor>
</comment>
<reference evidence="22" key="1">
    <citation type="journal article" date="2023" name="PLoS Negl. Trop. Dis.">
        <title>A genome sequence for Biomphalaria pfeifferi, the major vector snail for the human-infecting parasite Schistosoma mansoni.</title>
        <authorList>
            <person name="Bu L."/>
            <person name="Lu L."/>
            <person name="Laidemitt M.R."/>
            <person name="Zhang S.M."/>
            <person name="Mutuku M."/>
            <person name="Mkoji G."/>
            <person name="Steinauer M."/>
            <person name="Loker E.S."/>
        </authorList>
    </citation>
    <scope>NUCLEOTIDE SEQUENCE</scope>
    <source>
        <strain evidence="22">KasaAsao</strain>
    </source>
</reference>
<dbReference type="GO" id="GO:0005525">
    <property type="term" value="F:GTP binding"/>
    <property type="evidence" value="ECO:0007669"/>
    <property type="project" value="UniProtKB-KW"/>
</dbReference>
<dbReference type="PANTHER" id="PTHR22960:SF0">
    <property type="entry name" value="MOLYBDENUM COFACTOR BIOSYNTHESIS PROTEIN 1"/>
    <property type="match status" value="1"/>
</dbReference>
<dbReference type="InterPro" id="IPR007197">
    <property type="entry name" value="rSAM"/>
</dbReference>
<keyword evidence="23" id="KW-1185">Reference proteome</keyword>
<dbReference type="InterPro" id="IPR047594">
    <property type="entry name" value="MoaC_bact/euk"/>
</dbReference>
<proteinExistence type="inferred from homology"/>
<comment type="subunit">
    <text evidence="20">Isoform MOCS1A and isoform MOCS1B probably form a heterooligomer.</text>
</comment>
<dbReference type="NCBIfam" id="NF001199">
    <property type="entry name" value="PRK00164.2-1"/>
    <property type="match status" value="1"/>
</dbReference>
<dbReference type="FunFam" id="3.20.20.70:FF:000117">
    <property type="entry name" value="molybdenum cofactor biosynthesis protein 1"/>
    <property type="match status" value="1"/>
</dbReference>
<evidence type="ECO:0000256" key="15">
    <source>
        <dbReference type="ARBA" id="ARBA00023134"/>
    </source>
</evidence>
<dbReference type="GO" id="GO:0061799">
    <property type="term" value="F:cyclic pyranopterin monophosphate synthase activity"/>
    <property type="evidence" value="ECO:0007669"/>
    <property type="project" value="UniProtKB-EC"/>
</dbReference>
<comment type="pathway">
    <text evidence="3">Cofactor biosynthesis; molybdopterin biosynthesis.</text>
</comment>
<dbReference type="Pfam" id="PF06463">
    <property type="entry name" value="Mob_synth_C"/>
    <property type="match status" value="1"/>
</dbReference>
<dbReference type="InterPro" id="IPR002820">
    <property type="entry name" value="Mopterin_CF_biosynth-C_dom"/>
</dbReference>
<evidence type="ECO:0000313" key="23">
    <source>
        <dbReference type="Proteomes" id="UP001233172"/>
    </source>
</evidence>
<dbReference type="NCBIfam" id="TIGR00581">
    <property type="entry name" value="moaC"/>
    <property type="match status" value="1"/>
</dbReference>
<dbReference type="SFLD" id="SFLDG01386">
    <property type="entry name" value="main_SPASM_domain-containing"/>
    <property type="match status" value="1"/>
</dbReference>
<reference evidence="22" key="2">
    <citation type="submission" date="2023-04" db="EMBL/GenBank/DDBJ databases">
        <authorList>
            <person name="Bu L."/>
            <person name="Lu L."/>
            <person name="Laidemitt M.R."/>
            <person name="Zhang S.M."/>
            <person name="Mutuku M."/>
            <person name="Mkoji G."/>
            <person name="Steinauer M."/>
            <person name="Loker E.S."/>
        </authorList>
    </citation>
    <scope>NUCLEOTIDE SEQUENCE</scope>
    <source>
        <strain evidence="22">KasaAsao</strain>
        <tissue evidence="22">Whole Snail</tissue>
    </source>
</reference>
<comment type="function">
    <text evidence="19">Isoform MOCS1A and isoform MOCS1B probably form a complex that catalyzes the conversion of 5'-GTP to cyclic pyranopterin monophosphate (cPMP). MOCS1A catalyzes the cyclization of GTP to (8S)-3',8-cyclo-7,8-dihydroguanosine 5'-triphosphate and MOCS1B catalyzes the subsequent conversion of (8S)-3',8-cyclo-7,8-dihydroguanosine 5'-triphosphate to cPMP.</text>
</comment>
<evidence type="ECO:0000256" key="16">
    <source>
        <dbReference type="ARBA" id="ARBA00023150"/>
    </source>
</evidence>
<evidence type="ECO:0000256" key="1">
    <source>
        <dbReference type="ARBA" id="ARBA00001637"/>
    </source>
</evidence>
<dbReference type="GO" id="GO:0006777">
    <property type="term" value="P:Mo-molybdopterin cofactor biosynthetic process"/>
    <property type="evidence" value="ECO:0007669"/>
    <property type="project" value="UniProtKB-KW"/>
</dbReference>
<dbReference type="CDD" id="cd01335">
    <property type="entry name" value="Radical_SAM"/>
    <property type="match status" value="1"/>
</dbReference>
<dbReference type="InterPro" id="IPR058240">
    <property type="entry name" value="rSAM_sf"/>
</dbReference>
<dbReference type="CDD" id="cd21117">
    <property type="entry name" value="Twitch_MoaA"/>
    <property type="match status" value="1"/>
</dbReference>
<dbReference type="InterPro" id="IPR036522">
    <property type="entry name" value="MoaC_sf"/>
</dbReference>
<dbReference type="InterPro" id="IPR023045">
    <property type="entry name" value="MoaC"/>
</dbReference>
<dbReference type="EMBL" id="JASAOG010000074">
    <property type="protein sequence ID" value="KAK0054839.1"/>
    <property type="molecule type" value="Genomic_DNA"/>
</dbReference>
<dbReference type="Pfam" id="PF04055">
    <property type="entry name" value="Radical_SAM"/>
    <property type="match status" value="1"/>
</dbReference>
<dbReference type="InterPro" id="IPR013785">
    <property type="entry name" value="Aldolase_TIM"/>
</dbReference>
<evidence type="ECO:0000256" key="6">
    <source>
        <dbReference type="ARBA" id="ARBA00012167"/>
    </source>
</evidence>
<sequence length="739" mass="83023">MINIIPNAIINLSHKSTLSLTCNNRLLKLKCKKWFVPHQWCCRSRYLCSTLASTLPAIEQSPHFKQKIKAKVAKFDHPFSEFLTDTFGRQHTYLRISLTERCNLRCQYCMPEEGIQLSPKEHILTTGEILKLAKIFVSQGITKIRLTGGEPLIRPDIQQIIEGLNECRSIGLQHIGITTNAITLARKLPDLKAAGLDQINLSLDTLVSAKFEFITRRRGFEKVMKSIETALELGYNPLKINCVVMRGLNDDEICDFVAFTENRAVDVRFIEYMPFGGNKWNTNKFFAYQEMLDRINARWPTLSRLSDKPNDTSKAYKVPGFVGQIGFITSMSNHFCNSCNRLRLTADGNLKVCLHGQSEVSLRDAIRSGTPDAELLEIIGAAVKRKKRQHAGMTNLSKMDNRPMILIDSGYAYKNRKTSNIGQKSFPFHSHLFMLNQSKPSFISCYLYSTIRQSSRPCLHGRYFAQLYVPVVTFTNPTRSCGSMSHIILRWKHSKRNPSSPDTENIAAGRAQVDQLHRDESNPGLNFEDYAKRYQDIMQWGQLAQGERNEEFKVQSHPELIQHIKNAEDVCKTGEDIADNTISAHLTHTDSSGNAVMVDVGNKEVTVREACAQAVIYLGPIVARLVADNKMKKGDVLTIAQLAGIMSAKLTSQLIPLCHNISLTKVDVTCILEEEAHTVVITTMARTVGRTGVEMEALTAASVAALTVYDMCKAVTHDMVITDIKLLFKSGGKRDFKKV</sequence>
<dbReference type="SFLD" id="SFLDG01067">
    <property type="entry name" value="SPASM/twitch_domain_containing"/>
    <property type="match status" value="1"/>
</dbReference>
<dbReference type="PROSITE" id="PS01305">
    <property type="entry name" value="MOAA_NIFB_PQQE"/>
    <property type="match status" value="1"/>
</dbReference>
<evidence type="ECO:0000256" key="5">
    <source>
        <dbReference type="ARBA" id="ARBA00009862"/>
    </source>
</evidence>
<evidence type="ECO:0000256" key="2">
    <source>
        <dbReference type="ARBA" id="ARBA00001966"/>
    </source>
</evidence>
<keyword evidence="9" id="KW-0004">4Fe-4S</keyword>
<comment type="catalytic activity">
    <reaction evidence="18">
        <text>GTP + AH2 + S-adenosyl-L-methionine = (8S)-3',8-cyclo-7,8-dihydroguanosine 5'-triphosphate + 5'-deoxyadenosine + L-methionine + A + H(+)</text>
        <dbReference type="Rhea" id="RHEA:49576"/>
        <dbReference type="ChEBI" id="CHEBI:13193"/>
        <dbReference type="ChEBI" id="CHEBI:15378"/>
        <dbReference type="ChEBI" id="CHEBI:17319"/>
        <dbReference type="ChEBI" id="CHEBI:17499"/>
        <dbReference type="ChEBI" id="CHEBI:37565"/>
        <dbReference type="ChEBI" id="CHEBI:57844"/>
        <dbReference type="ChEBI" id="CHEBI:59789"/>
        <dbReference type="ChEBI" id="CHEBI:131766"/>
        <dbReference type="EC" id="4.1.99.22"/>
    </reaction>
</comment>
<gene>
    <name evidence="22" type="ORF">Bpfe_015685</name>
</gene>
<dbReference type="CDD" id="cd01420">
    <property type="entry name" value="MoaC_PE"/>
    <property type="match status" value="1"/>
</dbReference>
<dbReference type="EC" id="4.6.1.17" evidence="7"/>
<dbReference type="Gene3D" id="3.30.70.640">
    <property type="entry name" value="Molybdopterin cofactor biosynthesis C (MoaC) domain"/>
    <property type="match status" value="1"/>
</dbReference>
<evidence type="ECO:0000256" key="7">
    <source>
        <dbReference type="ARBA" id="ARBA00012575"/>
    </source>
</evidence>
<dbReference type="InterPro" id="IPR040064">
    <property type="entry name" value="MoaA-like"/>
</dbReference>
<evidence type="ECO:0000256" key="19">
    <source>
        <dbReference type="ARBA" id="ARBA00054222"/>
    </source>
</evidence>
<evidence type="ECO:0000256" key="14">
    <source>
        <dbReference type="ARBA" id="ARBA00023014"/>
    </source>
</evidence>
<dbReference type="GO" id="GO:0051539">
    <property type="term" value="F:4 iron, 4 sulfur cluster binding"/>
    <property type="evidence" value="ECO:0007669"/>
    <property type="project" value="UniProtKB-KW"/>
</dbReference>